<dbReference type="Proteomes" id="UP000317977">
    <property type="component" value="Unassembled WGS sequence"/>
</dbReference>
<feature type="transmembrane region" description="Helical" evidence="1">
    <location>
        <begin position="109"/>
        <end position="130"/>
    </location>
</feature>
<evidence type="ECO:0000256" key="1">
    <source>
        <dbReference type="SAM" id="Phobius"/>
    </source>
</evidence>
<keyword evidence="1" id="KW-1133">Transmembrane helix</keyword>
<accession>A0A5C6ESE0</accession>
<keyword evidence="1" id="KW-0812">Transmembrane</keyword>
<gene>
    <name evidence="2" type="ORF">Poly59_35140</name>
</gene>
<evidence type="ECO:0000313" key="2">
    <source>
        <dbReference type="EMBL" id="TWU51918.1"/>
    </source>
</evidence>
<protein>
    <submittedName>
        <fullName evidence="2">Uncharacterized protein</fullName>
    </submittedName>
</protein>
<keyword evidence="3" id="KW-1185">Reference proteome</keyword>
<proteinExistence type="predicted"/>
<comment type="caution">
    <text evidence="2">The sequence shown here is derived from an EMBL/GenBank/DDBJ whole genome shotgun (WGS) entry which is preliminary data.</text>
</comment>
<name>A0A5C6ESE0_9BACT</name>
<organism evidence="2 3">
    <name type="scientific">Rubripirellula reticaptiva</name>
    <dbReference type="NCBI Taxonomy" id="2528013"/>
    <lineage>
        <taxon>Bacteria</taxon>
        <taxon>Pseudomonadati</taxon>
        <taxon>Planctomycetota</taxon>
        <taxon>Planctomycetia</taxon>
        <taxon>Pirellulales</taxon>
        <taxon>Pirellulaceae</taxon>
        <taxon>Rubripirellula</taxon>
    </lineage>
</organism>
<dbReference type="EMBL" id="SJPX01000003">
    <property type="protein sequence ID" value="TWU51918.1"/>
    <property type="molecule type" value="Genomic_DNA"/>
</dbReference>
<dbReference type="AlphaFoldDB" id="A0A5C6ESE0"/>
<keyword evidence="1" id="KW-0472">Membrane</keyword>
<reference evidence="2 3" key="1">
    <citation type="submission" date="2019-02" db="EMBL/GenBank/DDBJ databases">
        <title>Deep-cultivation of Planctomycetes and their phenomic and genomic characterization uncovers novel biology.</title>
        <authorList>
            <person name="Wiegand S."/>
            <person name="Jogler M."/>
            <person name="Boedeker C."/>
            <person name="Pinto D."/>
            <person name="Vollmers J."/>
            <person name="Rivas-Marin E."/>
            <person name="Kohn T."/>
            <person name="Peeters S.H."/>
            <person name="Heuer A."/>
            <person name="Rast P."/>
            <person name="Oberbeckmann S."/>
            <person name="Bunk B."/>
            <person name="Jeske O."/>
            <person name="Meyerdierks A."/>
            <person name="Storesund J.E."/>
            <person name="Kallscheuer N."/>
            <person name="Luecker S."/>
            <person name="Lage O.M."/>
            <person name="Pohl T."/>
            <person name="Merkel B.J."/>
            <person name="Hornburger P."/>
            <person name="Mueller R.-W."/>
            <person name="Bruemmer F."/>
            <person name="Labrenz M."/>
            <person name="Spormann A.M."/>
            <person name="Op Den Camp H."/>
            <person name="Overmann J."/>
            <person name="Amann R."/>
            <person name="Jetten M.S.M."/>
            <person name="Mascher T."/>
            <person name="Medema M.H."/>
            <person name="Devos D.P."/>
            <person name="Kaster A.-K."/>
            <person name="Ovreas L."/>
            <person name="Rohde M."/>
            <person name="Galperin M.Y."/>
            <person name="Jogler C."/>
        </authorList>
    </citation>
    <scope>NUCLEOTIDE SEQUENCE [LARGE SCALE GENOMIC DNA]</scope>
    <source>
        <strain evidence="2 3">Poly59</strain>
    </source>
</reference>
<feature type="transmembrane region" description="Helical" evidence="1">
    <location>
        <begin position="80"/>
        <end position="103"/>
    </location>
</feature>
<evidence type="ECO:0000313" key="3">
    <source>
        <dbReference type="Proteomes" id="UP000317977"/>
    </source>
</evidence>
<sequence>MSTMWDTITISDFPHLQSLIMQLDPKDRISRVDAGNPYRPSATSSASSSAVASAVASATPEPSQSDAKPSERLAARSLRYIAHGVYLQIFLGVGFLLLAATGVDLTRLLAGPHVVGGLLIMLGINSLIYIHRYKKSLRQAD</sequence>